<dbReference type="Proteomes" id="UP000015105">
    <property type="component" value="Chromosome 7D"/>
</dbReference>
<keyword evidence="3" id="KW-1185">Reference proteome</keyword>
<dbReference type="EnsemblPlants" id="AET7Gv21002100.1">
    <property type="protein sequence ID" value="AET7Gv21002100.1"/>
    <property type="gene ID" value="AET7Gv21002100"/>
</dbReference>
<reference evidence="3" key="2">
    <citation type="journal article" date="2017" name="Nat. Plants">
        <title>The Aegilops tauschii genome reveals multiple impacts of transposons.</title>
        <authorList>
            <person name="Zhao G."/>
            <person name="Zou C."/>
            <person name="Li K."/>
            <person name="Wang K."/>
            <person name="Li T."/>
            <person name="Gao L."/>
            <person name="Zhang X."/>
            <person name="Wang H."/>
            <person name="Yang Z."/>
            <person name="Liu X."/>
            <person name="Jiang W."/>
            <person name="Mao L."/>
            <person name="Kong X."/>
            <person name="Jiao Y."/>
            <person name="Jia J."/>
        </authorList>
    </citation>
    <scope>NUCLEOTIDE SEQUENCE [LARGE SCALE GENOMIC DNA]</scope>
    <source>
        <strain evidence="3">cv. AL8/78</strain>
    </source>
</reference>
<dbReference type="EnsemblPlants" id="AET7Gv21002100.5">
    <property type="protein sequence ID" value="AET7Gv21002100.5"/>
    <property type="gene ID" value="AET7Gv21002100"/>
</dbReference>
<dbReference type="Gramene" id="AET7Gv21002100.2">
    <property type="protein sequence ID" value="AET7Gv21002100.2"/>
    <property type="gene ID" value="AET7Gv21002100"/>
</dbReference>
<dbReference type="Gramene" id="AET7Gv21002100.10">
    <property type="protein sequence ID" value="AET7Gv21002100.10"/>
    <property type="gene ID" value="AET7Gv21002100"/>
</dbReference>
<evidence type="ECO:0000313" key="3">
    <source>
        <dbReference type="Proteomes" id="UP000015105"/>
    </source>
</evidence>
<dbReference type="Gramene" id="AET7Gv21002100.3">
    <property type="protein sequence ID" value="AET7Gv21002100.3"/>
    <property type="gene ID" value="AET7Gv21002100"/>
</dbReference>
<name>A0A453SM80_AEGTS</name>
<reference evidence="3" key="1">
    <citation type="journal article" date="2014" name="Science">
        <title>Ancient hybridizations among the ancestral genomes of bread wheat.</title>
        <authorList>
            <consortium name="International Wheat Genome Sequencing Consortium,"/>
            <person name="Marcussen T."/>
            <person name="Sandve S.R."/>
            <person name="Heier L."/>
            <person name="Spannagl M."/>
            <person name="Pfeifer M."/>
            <person name="Jakobsen K.S."/>
            <person name="Wulff B.B."/>
            <person name="Steuernagel B."/>
            <person name="Mayer K.F."/>
            <person name="Olsen O.A."/>
        </authorList>
    </citation>
    <scope>NUCLEOTIDE SEQUENCE [LARGE SCALE GENOMIC DNA]</scope>
    <source>
        <strain evidence="3">cv. AL8/78</strain>
    </source>
</reference>
<dbReference type="EnsemblPlants" id="AET7Gv21002100.2">
    <property type="protein sequence ID" value="AET7Gv21002100.2"/>
    <property type="gene ID" value="AET7Gv21002100"/>
</dbReference>
<dbReference type="EnsemblPlants" id="AET7Gv21002100.7">
    <property type="protein sequence ID" value="AET7Gv21002100.7"/>
    <property type="gene ID" value="AET7Gv21002100"/>
</dbReference>
<evidence type="ECO:0000313" key="2">
    <source>
        <dbReference type="EnsemblPlants" id="AET7Gv21002100.2"/>
    </source>
</evidence>
<dbReference type="EnsemblPlants" id="AET7Gv21002100.9">
    <property type="protein sequence ID" value="AET7Gv21002100.9"/>
    <property type="gene ID" value="AET7Gv21002100"/>
</dbReference>
<dbReference type="PANTHER" id="PTHR47482">
    <property type="entry name" value="OS11G0632001 PROTEIN"/>
    <property type="match status" value="1"/>
</dbReference>
<dbReference type="PANTHER" id="PTHR47482:SF5">
    <property type="entry name" value="FAR1 DOMAIN-CONTAINING PROTEIN"/>
    <property type="match status" value="1"/>
</dbReference>
<dbReference type="Gramene" id="AET7Gv21002100.5">
    <property type="protein sequence ID" value="AET7Gv21002100.5"/>
    <property type="gene ID" value="AET7Gv21002100"/>
</dbReference>
<accession>A0A453SM80</accession>
<dbReference type="Gramene" id="AET7Gv21002100.9">
    <property type="protein sequence ID" value="AET7Gv21002100.9"/>
    <property type="gene ID" value="AET7Gv21002100"/>
</dbReference>
<dbReference type="EnsemblPlants" id="AET7Gv21002100.11">
    <property type="protein sequence ID" value="AET7Gv21002100.11"/>
    <property type="gene ID" value="AET7Gv21002100"/>
</dbReference>
<reference evidence="2" key="3">
    <citation type="journal article" date="2017" name="Nature">
        <title>Genome sequence of the progenitor of the wheat D genome Aegilops tauschii.</title>
        <authorList>
            <person name="Luo M.C."/>
            <person name="Gu Y.Q."/>
            <person name="Puiu D."/>
            <person name="Wang H."/>
            <person name="Twardziok S.O."/>
            <person name="Deal K.R."/>
            <person name="Huo N."/>
            <person name="Zhu T."/>
            <person name="Wang L."/>
            <person name="Wang Y."/>
            <person name="McGuire P.E."/>
            <person name="Liu S."/>
            <person name="Long H."/>
            <person name="Ramasamy R.K."/>
            <person name="Rodriguez J.C."/>
            <person name="Van S.L."/>
            <person name="Yuan L."/>
            <person name="Wang Z."/>
            <person name="Xia Z."/>
            <person name="Xiao L."/>
            <person name="Anderson O.D."/>
            <person name="Ouyang S."/>
            <person name="Liang Y."/>
            <person name="Zimin A.V."/>
            <person name="Pertea G."/>
            <person name="Qi P."/>
            <person name="Bennetzen J.L."/>
            <person name="Dai X."/>
            <person name="Dawson M.W."/>
            <person name="Muller H.G."/>
            <person name="Kugler K."/>
            <person name="Rivarola-Duarte L."/>
            <person name="Spannagl M."/>
            <person name="Mayer K.F.X."/>
            <person name="Lu F.H."/>
            <person name="Bevan M.W."/>
            <person name="Leroy P."/>
            <person name="Li P."/>
            <person name="You F.M."/>
            <person name="Sun Q."/>
            <person name="Liu Z."/>
            <person name="Lyons E."/>
            <person name="Wicker T."/>
            <person name="Salzberg S.L."/>
            <person name="Devos K.M."/>
            <person name="Dvorak J."/>
        </authorList>
    </citation>
    <scope>NUCLEOTIDE SEQUENCE [LARGE SCALE GENOMIC DNA]</scope>
    <source>
        <strain evidence="2">cv. AL8/78</strain>
    </source>
</reference>
<dbReference type="Gramene" id="AET7Gv21002100.11">
    <property type="protein sequence ID" value="AET7Gv21002100.11"/>
    <property type="gene ID" value="AET7Gv21002100"/>
</dbReference>
<evidence type="ECO:0000256" key="1">
    <source>
        <dbReference type="SAM" id="MobiDB-lite"/>
    </source>
</evidence>
<reference evidence="2" key="4">
    <citation type="submission" date="2019-03" db="UniProtKB">
        <authorList>
            <consortium name="EnsemblPlants"/>
        </authorList>
    </citation>
    <scope>IDENTIFICATION</scope>
</reference>
<sequence length="62" mass="6962">MSLTCGEKVHLPSHKHLDVYTKDLVKQLRVNNVNLNKVAHAARGRSLRHSPWNPPGNEPRGS</sequence>
<proteinExistence type="predicted"/>
<dbReference type="EnsemblPlants" id="AET7Gv21002100.8">
    <property type="protein sequence ID" value="AET7Gv21002100.8"/>
    <property type="gene ID" value="AET7Gv21002100"/>
</dbReference>
<dbReference type="EnsemblPlants" id="AET7Gv21002100.10">
    <property type="protein sequence ID" value="AET7Gv21002100.10"/>
    <property type="gene ID" value="AET7Gv21002100"/>
</dbReference>
<dbReference type="EnsemblPlants" id="AET7Gv21002100.6">
    <property type="protein sequence ID" value="AET7Gv21002100.6"/>
    <property type="gene ID" value="AET7Gv21002100"/>
</dbReference>
<dbReference type="AlphaFoldDB" id="A0A453SM80"/>
<feature type="compositionally biased region" description="Pro residues" evidence="1">
    <location>
        <begin position="52"/>
        <end position="62"/>
    </location>
</feature>
<dbReference type="EnsemblPlants" id="AET7Gv21002100.3">
    <property type="protein sequence ID" value="AET7Gv21002100.3"/>
    <property type="gene ID" value="AET7Gv21002100"/>
</dbReference>
<protein>
    <submittedName>
        <fullName evidence="2">Uncharacterized protein</fullName>
    </submittedName>
</protein>
<dbReference type="Gramene" id="AET7Gv21002100.6">
    <property type="protein sequence ID" value="AET7Gv21002100.6"/>
    <property type="gene ID" value="AET7Gv21002100"/>
</dbReference>
<dbReference type="Gramene" id="AET7Gv21002100.7">
    <property type="protein sequence ID" value="AET7Gv21002100.7"/>
    <property type="gene ID" value="AET7Gv21002100"/>
</dbReference>
<feature type="region of interest" description="Disordered" evidence="1">
    <location>
        <begin position="40"/>
        <end position="62"/>
    </location>
</feature>
<organism evidence="2 3">
    <name type="scientific">Aegilops tauschii subsp. strangulata</name>
    <name type="common">Goatgrass</name>
    <dbReference type="NCBI Taxonomy" id="200361"/>
    <lineage>
        <taxon>Eukaryota</taxon>
        <taxon>Viridiplantae</taxon>
        <taxon>Streptophyta</taxon>
        <taxon>Embryophyta</taxon>
        <taxon>Tracheophyta</taxon>
        <taxon>Spermatophyta</taxon>
        <taxon>Magnoliopsida</taxon>
        <taxon>Liliopsida</taxon>
        <taxon>Poales</taxon>
        <taxon>Poaceae</taxon>
        <taxon>BOP clade</taxon>
        <taxon>Pooideae</taxon>
        <taxon>Triticodae</taxon>
        <taxon>Triticeae</taxon>
        <taxon>Triticinae</taxon>
        <taxon>Aegilops</taxon>
    </lineage>
</organism>
<dbReference type="EnsemblPlants" id="AET7Gv21002100.4">
    <property type="protein sequence ID" value="AET7Gv21002100.4"/>
    <property type="gene ID" value="AET7Gv21002100"/>
</dbReference>
<dbReference type="Gramene" id="AET7Gv21002100.1">
    <property type="protein sequence ID" value="AET7Gv21002100.1"/>
    <property type="gene ID" value="AET7Gv21002100"/>
</dbReference>
<dbReference type="Gramene" id="AET7Gv21002100.8">
    <property type="protein sequence ID" value="AET7Gv21002100.8"/>
    <property type="gene ID" value="AET7Gv21002100"/>
</dbReference>
<dbReference type="Gramene" id="AET7Gv21002100.4">
    <property type="protein sequence ID" value="AET7Gv21002100.4"/>
    <property type="gene ID" value="AET7Gv21002100"/>
</dbReference>
<reference evidence="2" key="5">
    <citation type="journal article" date="2021" name="G3 (Bethesda)">
        <title>Aegilops tauschii genome assembly Aet v5.0 features greater sequence contiguity and improved annotation.</title>
        <authorList>
            <person name="Wang L."/>
            <person name="Zhu T."/>
            <person name="Rodriguez J.C."/>
            <person name="Deal K.R."/>
            <person name="Dubcovsky J."/>
            <person name="McGuire P.E."/>
            <person name="Lux T."/>
            <person name="Spannagl M."/>
            <person name="Mayer K.F.X."/>
            <person name="Baldrich P."/>
            <person name="Meyers B.C."/>
            <person name="Huo N."/>
            <person name="Gu Y.Q."/>
            <person name="Zhou H."/>
            <person name="Devos K.M."/>
            <person name="Bennetzen J.L."/>
            <person name="Unver T."/>
            <person name="Budak H."/>
            <person name="Gulick P.J."/>
            <person name="Galiba G."/>
            <person name="Kalapos B."/>
            <person name="Nelson D.R."/>
            <person name="Li P."/>
            <person name="You F.M."/>
            <person name="Luo M.C."/>
            <person name="Dvorak J."/>
        </authorList>
    </citation>
    <scope>NUCLEOTIDE SEQUENCE [LARGE SCALE GENOMIC DNA]</scope>
    <source>
        <strain evidence="2">cv. AL8/78</strain>
    </source>
</reference>